<protein>
    <submittedName>
        <fullName evidence="2">MurR/RpiR family transcriptional regulator</fullName>
    </submittedName>
</protein>
<dbReference type="Gene3D" id="1.10.10.10">
    <property type="entry name" value="Winged helix-like DNA-binding domain superfamily/Winged helix DNA-binding domain"/>
    <property type="match status" value="1"/>
</dbReference>
<dbReference type="InterPro" id="IPR046348">
    <property type="entry name" value="SIS_dom_sf"/>
</dbReference>
<feature type="domain" description="HTH rpiR-type" evidence="1">
    <location>
        <begin position="8"/>
        <end position="84"/>
    </location>
</feature>
<dbReference type="SUPFAM" id="SSF53697">
    <property type="entry name" value="SIS domain"/>
    <property type="match status" value="1"/>
</dbReference>
<accession>A0ABV9NPM4</accession>
<proteinExistence type="predicted"/>
<sequence length="278" mass="31037">MKWEVDELSLKDLLHERYNSFSRGQKKVAGFFLTHASEAAMLTAGQIGERTDVSETTVIRFSHALGYRGFSELQEAWRAEWLGVQEHGPVYAAESIPAKEIRMLEGIDTEALEPLLTKWSRSLLQAERVVIAGFDGTYAAAYWLAFSLRGFRKRIHLIGPETIQPEDILDMDKSTCVVLLSFPRYHYQSKAVAEAASGRAGELLVMTDHASSPPAASADSVWTASVADGGDYRSAAYTITLLEMLLEKVEHHADELGQAAPRRKELEKLYAASRRYLE</sequence>
<dbReference type="Proteomes" id="UP001595896">
    <property type="component" value="Unassembled WGS sequence"/>
</dbReference>
<dbReference type="RefSeq" id="WP_377908550.1">
    <property type="nucleotide sequence ID" value="NZ_JBHSGK010000003.1"/>
</dbReference>
<dbReference type="InterPro" id="IPR036388">
    <property type="entry name" value="WH-like_DNA-bd_sf"/>
</dbReference>
<evidence type="ECO:0000313" key="3">
    <source>
        <dbReference type="Proteomes" id="UP001595896"/>
    </source>
</evidence>
<dbReference type="PROSITE" id="PS51071">
    <property type="entry name" value="HTH_RPIR"/>
    <property type="match status" value="1"/>
</dbReference>
<name>A0ABV9NPM4_9BACI</name>
<reference evidence="3" key="1">
    <citation type="journal article" date="2019" name="Int. J. Syst. Evol. Microbiol.">
        <title>The Global Catalogue of Microorganisms (GCM) 10K type strain sequencing project: providing services to taxonomists for standard genome sequencing and annotation.</title>
        <authorList>
            <consortium name="The Broad Institute Genomics Platform"/>
            <consortium name="The Broad Institute Genome Sequencing Center for Infectious Disease"/>
            <person name="Wu L."/>
            <person name="Ma J."/>
        </authorList>
    </citation>
    <scope>NUCLEOTIDE SEQUENCE [LARGE SCALE GENOMIC DNA]</scope>
    <source>
        <strain evidence="3">JCM 12165</strain>
    </source>
</reference>
<dbReference type="Pfam" id="PF01418">
    <property type="entry name" value="HTH_6"/>
    <property type="match status" value="1"/>
</dbReference>
<dbReference type="PANTHER" id="PTHR30514:SF18">
    <property type="entry name" value="RPIR-FAMILY TRANSCRIPTIONAL REGULATOR"/>
    <property type="match status" value="1"/>
</dbReference>
<dbReference type="InterPro" id="IPR001347">
    <property type="entry name" value="SIS_dom"/>
</dbReference>
<dbReference type="PANTHER" id="PTHR30514">
    <property type="entry name" value="GLUCOKINASE"/>
    <property type="match status" value="1"/>
</dbReference>
<dbReference type="Pfam" id="PF01380">
    <property type="entry name" value="SIS"/>
    <property type="match status" value="1"/>
</dbReference>
<dbReference type="InterPro" id="IPR047640">
    <property type="entry name" value="RpiR-like"/>
</dbReference>
<evidence type="ECO:0000313" key="2">
    <source>
        <dbReference type="EMBL" id="MFC4735228.1"/>
    </source>
</evidence>
<gene>
    <name evidence="2" type="ORF">ACFO4L_01405</name>
</gene>
<organism evidence="2 3">
    <name type="scientific">Bacillus daqingensis</name>
    <dbReference type="NCBI Taxonomy" id="872396"/>
    <lineage>
        <taxon>Bacteria</taxon>
        <taxon>Bacillati</taxon>
        <taxon>Bacillota</taxon>
        <taxon>Bacilli</taxon>
        <taxon>Bacillales</taxon>
        <taxon>Bacillaceae</taxon>
        <taxon>Bacillus</taxon>
    </lineage>
</organism>
<dbReference type="InterPro" id="IPR000281">
    <property type="entry name" value="HTH_RpiR"/>
</dbReference>
<comment type="caution">
    <text evidence="2">The sequence shown here is derived from an EMBL/GenBank/DDBJ whole genome shotgun (WGS) entry which is preliminary data.</text>
</comment>
<keyword evidence="3" id="KW-1185">Reference proteome</keyword>
<evidence type="ECO:0000259" key="1">
    <source>
        <dbReference type="PROSITE" id="PS51071"/>
    </source>
</evidence>
<dbReference type="InterPro" id="IPR009057">
    <property type="entry name" value="Homeodomain-like_sf"/>
</dbReference>
<dbReference type="SUPFAM" id="SSF46689">
    <property type="entry name" value="Homeodomain-like"/>
    <property type="match status" value="1"/>
</dbReference>
<dbReference type="EMBL" id="JBHSGK010000003">
    <property type="protein sequence ID" value="MFC4735228.1"/>
    <property type="molecule type" value="Genomic_DNA"/>
</dbReference>
<dbReference type="Gene3D" id="3.40.50.10490">
    <property type="entry name" value="Glucose-6-phosphate isomerase like protein, domain 1"/>
    <property type="match status" value="1"/>
</dbReference>